<dbReference type="EMBL" id="JALGBH010000001">
    <property type="protein sequence ID" value="MCJ0742143.1"/>
    <property type="molecule type" value="Genomic_DNA"/>
</dbReference>
<keyword evidence="3" id="KW-0804">Transcription</keyword>
<evidence type="ECO:0000259" key="4">
    <source>
        <dbReference type="Pfam" id="PF00717"/>
    </source>
</evidence>
<dbReference type="CDD" id="cd06529">
    <property type="entry name" value="S24_LexA-like"/>
    <property type="match status" value="1"/>
</dbReference>
<evidence type="ECO:0000256" key="3">
    <source>
        <dbReference type="ARBA" id="ARBA00023163"/>
    </source>
</evidence>
<evidence type="ECO:0000256" key="2">
    <source>
        <dbReference type="ARBA" id="ARBA00023125"/>
    </source>
</evidence>
<dbReference type="InterPro" id="IPR015927">
    <property type="entry name" value="Peptidase_S24_S26A/B/C"/>
</dbReference>
<keyword evidence="1" id="KW-0805">Transcription regulation</keyword>
<dbReference type="SUPFAM" id="SSF51306">
    <property type="entry name" value="LexA/Signal peptidase"/>
    <property type="match status" value="1"/>
</dbReference>
<proteinExistence type="predicted"/>
<feature type="domain" description="Peptidase S24/S26A/S26B/S26C" evidence="4">
    <location>
        <begin position="127"/>
        <end position="211"/>
    </location>
</feature>
<dbReference type="RefSeq" id="WP_243360363.1">
    <property type="nucleotide sequence ID" value="NZ_JALGBH010000001.1"/>
</dbReference>
<dbReference type="PANTHER" id="PTHR40661">
    <property type="match status" value="1"/>
</dbReference>
<dbReference type="InterPro" id="IPR039418">
    <property type="entry name" value="LexA-like"/>
</dbReference>
<dbReference type="Proteomes" id="UP001165460">
    <property type="component" value="Unassembled WGS sequence"/>
</dbReference>
<dbReference type="Pfam" id="PF00717">
    <property type="entry name" value="Peptidase_S24"/>
    <property type="match status" value="1"/>
</dbReference>
<dbReference type="PANTHER" id="PTHR40661:SF1">
    <property type="entry name" value="HTH CRO_C1-TYPE DOMAIN-CONTAINING PROTEIN"/>
    <property type="match status" value="1"/>
</dbReference>
<organism evidence="5 6">
    <name type="scientific">Pedobacter montanisoli</name>
    <dbReference type="NCBI Taxonomy" id="2923277"/>
    <lineage>
        <taxon>Bacteria</taxon>
        <taxon>Pseudomonadati</taxon>
        <taxon>Bacteroidota</taxon>
        <taxon>Sphingobacteriia</taxon>
        <taxon>Sphingobacteriales</taxon>
        <taxon>Sphingobacteriaceae</taxon>
        <taxon>Pedobacter</taxon>
    </lineage>
</organism>
<protein>
    <recommendedName>
        <fullName evidence="4">Peptidase S24/S26A/S26B/S26C domain-containing protein</fullName>
    </recommendedName>
</protein>
<name>A0ABS9ZUE8_9SPHI</name>
<evidence type="ECO:0000313" key="6">
    <source>
        <dbReference type="Proteomes" id="UP001165460"/>
    </source>
</evidence>
<comment type="caution">
    <text evidence="5">The sequence shown here is derived from an EMBL/GenBank/DDBJ whole genome shotgun (WGS) entry which is preliminary data.</text>
</comment>
<keyword evidence="6" id="KW-1185">Reference proteome</keyword>
<reference evidence="5" key="1">
    <citation type="submission" date="2022-03" db="EMBL/GenBank/DDBJ databases">
        <authorList>
            <person name="Woo C.Y."/>
        </authorList>
    </citation>
    <scope>NUCLEOTIDE SEQUENCE</scope>
    <source>
        <strain evidence="5">CYS-01</strain>
    </source>
</reference>
<accession>A0ABS9ZUE8</accession>
<dbReference type="Gene3D" id="2.10.109.10">
    <property type="entry name" value="Umud Fragment, subunit A"/>
    <property type="match status" value="1"/>
</dbReference>
<dbReference type="InterPro" id="IPR036286">
    <property type="entry name" value="LexA/Signal_pep-like_sf"/>
</dbReference>
<evidence type="ECO:0000313" key="5">
    <source>
        <dbReference type="EMBL" id="MCJ0742143.1"/>
    </source>
</evidence>
<sequence>MLKNNSNIFERMMSFALEEGCKNANDLSKRLGYKSPEKLYRLERDNAAKPSADILIDFSRVFENANMNWVLTGIEPKYNSELTEGINPYEEIEDNRVPYYDVKLTEINSLTAMEEKPDYFVSYKPFNDCTAYLPVYGDSMYPRYAAGDVIAVKEVKNKSIILWGEAYVVITNENANEIKAIKIIHEHTDEKKVILRSSNPNYKGDIIIQKQDILSLYIIKGKITRNII</sequence>
<gene>
    <name evidence="5" type="ORF">MMF97_05415</name>
</gene>
<keyword evidence="2" id="KW-0238">DNA-binding</keyword>
<evidence type="ECO:0000256" key="1">
    <source>
        <dbReference type="ARBA" id="ARBA00023015"/>
    </source>
</evidence>